<name>R7WLJ9_9NOCA</name>
<feature type="region of interest" description="Disordered" evidence="1">
    <location>
        <begin position="1"/>
        <end position="32"/>
    </location>
</feature>
<dbReference type="eggNOG" id="COG1403">
    <property type="taxonomic scope" value="Bacteria"/>
</dbReference>
<dbReference type="CDD" id="cd00085">
    <property type="entry name" value="HNHc"/>
    <property type="match status" value="1"/>
</dbReference>
<feature type="compositionally biased region" description="Polar residues" evidence="1">
    <location>
        <begin position="13"/>
        <end position="29"/>
    </location>
</feature>
<dbReference type="Pfam" id="PF02720">
    <property type="entry name" value="DUF222"/>
    <property type="match status" value="1"/>
</dbReference>
<organism evidence="3 4">
    <name type="scientific">Rhodococcus rhodnii LMG 5362</name>
    <dbReference type="NCBI Taxonomy" id="1273125"/>
    <lineage>
        <taxon>Bacteria</taxon>
        <taxon>Bacillati</taxon>
        <taxon>Actinomycetota</taxon>
        <taxon>Actinomycetes</taxon>
        <taxon>Mycobacteriales</taxon>
        <taxon>Nocardiaceae</taxon>
        <taxon>Rhodococcus</taxon>
    </lineage>
</organism>
<evidence type="ECO:0000313" key="3">
    <source>
        <dbReference type="EMBL" id="EOM76178.1"/>
    </source>
</evidence>
<dbReference type="EMBL" id="APMY01000075">
    <property type="protein sequence ID" value="EOM76178.1"/>
    <property type="molecule type" value="Genomic_DNA"/>
</dbReference>
<protein>
    <recommendedName>
        <fullName evidence="2">HNH nuclease domain-containing protein</fullName>
    </recommendedName>
</protein>
<evidence type="ECO:0000313" key="4">
    <source>
        <dbReference type="Proteomes" id="UP000013525"/>
    </source>
</evidence>
<gene>
    <name evidence="3" type="ORF">Rrhod_2544</name>
</gene>
<feature type="domain" description="HNH nuclease" evidence="2">
    <location>
        <begin position="420"/>
        <end position="477"/>
    </location>
</feature>
<dbReference type="Gene3D" id="1.10.30.50">
    <property type="match status" value="1"/>
</dbReference>
<evidence type="ECO:0000256" key="1">
    <source>
        <dbReference type="SAM" id="MobiDB-lite"/>
    </source>
</evidence>
<dbReference type="SMART" id="SM00507">
    <property type="entry name" value="HNHc"/>
    <property type="match status" value="1"/>
</dbReference>
<comment type="caution">
    <text evidence="3">The sequence shown here is derived from an EMBL/GenBank/DDBJ whole genome shotgun (WGS) entry which is preliminary data.</text>
</comment>
<proteinExistence type="predicted"/>
<accession>R7WLJ9</accession>
<dbReference type="InterPro" id="IPR003615">
    <property type="entry name" value="HNH_nuc"/>
</dbReference>
<dbReference type="PATRIC" id="fig|1273125.3.peg.2434"/>
<sequence>MRVAASGAPTAGTVPQQPYSQKSMDTDSVSEGGETRVMIRIGCWTPRHERRGPDVPGRNGSASRCGAEGLDLVDPGRASLSVGGCSVVLMFDSGGGGSGNELVETWGLVESKRVLACAEYRQIRVIGGFHAARVAAEANGPAVIPGESAANEVALALGMSEGRVWFAITLCEDLDTRLPLTNTAFSVGELDLAQVRTIHHLLQNLSDEKARIVEAALFARGPIDRLPPARLSGRLRRLVARYDRDGFAERSARAKEERYISVKQCDDGMAFLSGELPSLDVATVWNRLKEMAIGDVCAGDERTMSQRHADALVALADGSGRLTCGCGRDDCATAVPAAGKRGPLVQIVVSDGSFGGGFTAGTGSDGSVLVGFLPGVGPLDPETVRAAIAHSATQRIHVSAVDPVEPAPDVAALRYRIPHSLADRIRARDGVCRFPHCPVPASSCDIDHTIPFDHEHPEKGGRTEEANLACLCRRHHRWKTQGRMAVQQLGDGLLRWTMPDGKVHDTEPDSPAFWATGA</sequence>
<keyword evidence="4" id="KW-1185">Reference proteome</keyword>
<dbReference type="AlphaFoldDB" id="R7WLJ9"/>
<reference evidence="3 4" key="1">
    <citation type="journal article" date="2013" name="Genome Announc.">
        <title>Draft Genome Sequence of Rhodococcus rhodnii Strain LMG5362, a Symbiont of Rhodnius prolixus (Hemiptera, Reduviidae, Triatominae), the Principle Vector of Trypanosoma cruzi.</title>
        <authorList>
            <person name="Pachebat J.A."/>
            <person name="van Keulen G."/>
            <person name="Whitten M.M."/>
            <person name="Girdwood S."/>
            <person name="Del Sol R."/>
            <person name="Dyson P.J."/>
            <person name="Facey P.D."/>
        </authorList>
    </citation>
    <scope>NUCLEOTIDE SEQUENCE [LARGE SCALE GENOMIC DNA]</scope>
    <source>
        <strain evidence="3 4">LMG 5362</strain>
    </source>
</reference>
<dbReference type="Proteomes" id="UP000013525">
    <property type="component" value="Unassembled WGS sequence"/>
</dbReference>
<evidence type="ECO:0000259" key="2">
    <source>
        <dbReference type="SMART" id="SM00507"/>
    </source>
</evidence>
<dbReference type="InterPro" id="IPR003870">
    <property type="entry name" value="DUF222"/>
</dbReference>